<sequence length="466" mass="51114">MAWNIGKSILGTGEMRVDVEREADVIFAAAFIGATLFQNRKNSGLAWRVDMDPSTELGTNRDARTADDRAFMKGLNDACAKVNHLVRTELAKDEGGLVWGLAPTFNRGGMIQAGEGARSEYRRFKPAYARSAFRYLSAARRAAKEGQRAEEMYIGRGAYCGLVVDNDGNAVTAMSTICTTLDEHTPGIGERWRPPADADVRAAQYPAEARTATWGLIGGAALQATLAQQGMRFYPQSDGQLVPLDVDTDIVGYTHGMIRCVYETVRMGQGTAFEMSIGVETFKLASCMACSCFMVANDVEASSTHLGRGESWSPYFSSESHNPSYHADKMRIDDAIAHCNSRYSTFMHRCLQDGVAAMTKRPSWINERHIEALSALDRRLAAGATANNTVARDLFLDAMTYHKGDLDRLNSTLDFGSDARPFCNEGHDWSCVTHSGPVGGRSWETWVNPHTDEEVLALHTAPEPLV</sequence>
<organism evidence="1 2">
    <name type="scientific">Variovorax humicola</name>
    <dbReference type="NCBI Taxonomy" id="1769758"/>
    <lineage>
        <taxon>Bacteria</taxon>
        <taxon>Pseudomonadati</taxon>
        <taxon>Pseudomonadota</taxon>
        <taxon>Betaproteobacteria</taxon>
        <taxon>Burkholderiales</taxon>
        <taxon>Comamonadaceae</taxon>
        <taxon>Variovorax</taxon>
    </lineage>
</organism>
<evidence type="ECO:0000313" key="1">
    <source>
        <dbReference type="EMBL" id="MEJ8826799.1"/>
    </source>
</evidence>
<proteinExistence type="predicted"/>
<name>A0ABU8W9T3_9BURK</name>
<dbReference type="EMBL" id="JBBKZV010000041">
    <property type="protein sequence ID" value="MEJ8826799.1"/>
    <property type="molecule type" value="Genomic_DNA"/>
</dbReference>
<accession>A0ABU8W9T3</accession>
<dbReference type="RefSeq" id="WP_340367833.1">
    <property type="nucleotide sequence ID" value="NZ_JBBKZV010000041.1"/>
</dbReference>
<protein>
    <submittedName>
        <fullName evidence="1">Uncharacterized protein</fullName>
    </submittedName>
</protein>
<reference evidence="1 2" key="1">
    <citation type="submission" date="2024-03" db="EMBL/GenBank/DDBJ databases">
        <title>Novel species of the genus Variovorax.</title>
        <authorList>
            <person name="Liu Q."/>
            <person name="Xin Y.-H."/>
        </authorList>
    </citation>
    <scope>NUCLEOTIDE SEQUENCE [LARGE SCALE GENOMIC DNA]</scope>
    <source>
        <strain evidence="1 2">KACC 18501</strain>
    </source>
</reference>
<evidence type="ECO:0000313" key="2">
    <source>
        <dbReference type="Proteomes" id="UP001363010"/>
    </source>
</evidence>
<dbReference type="Proteomes" id="UP001363010">
    <property type="component" value="Unassembled WGS sequence"/>
</dbReference>
<keyword evidence="2" id="KW-1185">Reference proteome</keyword>
<comment type="caution">
    <text evidence="1">The sequence shown here is derived from an EMBL/GenBank/DDBJ whole genome shotgun (WGS) entry which is preliminary data.</text>
</comment>
<gene>
    <name evidence="1" type="ORF">WKW80_33155</name>
</gene>